<dbReference type="PANTHER" id="PTHR45893">
    <property type="entry name" value="POLYCOMB GROUP RING FINGER PROTEIN"/>
    <property type="match status" value="1"/>
</dbReference>
<keyword evidence="9" id="KW-1185">Reference proteome</keyword>
<feature type="domain" description="RING-type" evidence="7">
    <location>
        <begin position="33"/>
        <end position="73"/>
    </location>
</feature>
<dbReference type="GO" id="GO:0005634">
    <property type="term" value="C:nucleus"/>
    <property type="evidence" value="ECO:0007669"/>
    <property type="project" value="UniProtKB-SubCell"/>
</dbReference>
<dbReference type="SUPFAM" id="SSF57850">
    <property type="entry name" value="RING/U-box"/>
    <property type="match status" value="1"/>
</dbReference>
<dbReference type="InterPro" id="IPR018957">
    <property type="entry name" value="Znf_C3HC4_RING-type"/>
</dbReference>
<evidence type="ECO:0000256" key="6">
    <source>
        <dbReference type="PROSITE-ProRule" id="PRU00175"/>
    </source>
</evidence>
<dbReference type="Gene3D" id="3.10.20.90">
    <property type="entry name" value="Phosphatidylinositol 3-kinase Catalytic Subunit, Chain A, domain 1"/>
    <property type="match status" value="1"/>
</dbReference>
<keyword evidence="2" id="KW-0479">Metal-binding</keyword>
<evidence type="ECO:0000256" key="4">
    <source>
        <dbReference type="ARBA" id="ARBA00022833"/>
    </source>
</evidence>
<dbReference type="PROSITE" id="PS50089">
    <property type="entry name" value="ZF_RING_2"/>
    <property type="match status" value="1"/>
</dbReference>
<dbReference type="EMBL" id="CAUYUE010000001">
    <property type="protein sequence ID" value="CAK0734643.1"/>
    <property type="molecule type" value="Genomic_DNA"/>
</dbReference>
<keyword evidence="5" id="KW-0539">Nucleus</keyword>
<dbReference type="Proteomes" id="UP001314263">
    <property type="component" value="Unassembled WGS sequence"/>
</dbReference>
<dbReference type="GO" id="GO:0008270">
    <property type="term" value="F:zinc ion binding"/>
    <property type="evidence" value="ECO:0007669"/>
    <property type="project" value="UniProtKB-KW"/>
</dbReference>
<evidence type="ECO:0000256" key="1">
    <source>
        <dbReference type="ARBA" id="ARBA00004123"/>
    </source>
</evidence>
<sequence>MATAEVAGPSGQHADEGEVVHRSLQGIAECLACDMCQGILQDPITAPECMHTYCRGCIEPAVYSSSGQVCPACAREGTETFLGHDPFASQRLQPDFTVDTIARKLLPPDVRWHLKRAQCRFQPNTKQDRLASLQASKPQQASSRTRGAALQMPASEVLCLYICPESKDPSARKWILEQPYLRVPRAMPVSILRKYLNARLGVPAAAVELLHSGASLPHARTVEEVVTAFAPACNDGKGIFEITFTVATPAQEW</sequence>
<evidence type="ECO:0000256" key="5">
    <source>
        <dbReference type="ARBA" id="ARBA00023242"/>
    </source>
</evidence>
<dbReference type="Gene3D" id="3.30.40.10">
    <property type="entry name" value="Zinc/RING finger domain, C3HC4 (zinc finger)"/>
    <property type="match status" value="1"/>
</dbReference>
<dbReference type="InterPro" id="IPR051507">
    <property type="entry name" value="PcG_RING_finger"/>
</dbReference>
<dbReference type="Pfam" id="PF00097">
    <property type="entry name" value="zf-C3HC4"/>
    <property type="match status" value="1"/>
</dbReference>
<dbReference type="AlphaFoldDB" id="A0AAV1HRW2"/>
<protein>
    <recommendedName>
        <fullName evidence="7">RING-type domain-containing protein</fullName>
    </recommendedName>
</protein>
<dbReference type="InterPro" id="IPR017907">
    <property type="entry name" value="Znf_RING_CS"/>
</dbReference>
<keyword evidence="3 6" id="KW-0863">Zinc-finger</keyword>
<reference evidence="8 9" key="1">
    <citation type="submission" date="2023-10" db="EMBL/GenBank/DDBJ databases">
        <authorList>
            <person name="Maclean D."/>
            <person name="Macfadyen A."/>
        </authorList>
    </citation>
    <scope>NUCLEOTIDE SEQUENCE [LARGE SCALE GENOMIC DNA]</scope>
</reference>
<evidence type="ECO:0000256" key="2">
    <source>
        <dbReference type="ARBA" id="ARBA00022723"/>
    </source>
</evidence>
<name>A0AAV1HRW2_9CHLO</name>
<evidence type="ECO:0000259" key="7">
    <source>
        <dbReference type="PROSITE" id="PS50089"/>
    </source>
</evidence>
<comment type="subcellular location">
    <subcellularLocation>
        <location evidence="1">Nucleus</location>
    </subcellularLocation>
</comment>
<keyword evidence="4" id="KW-0862">Zinc</keyword>
<dbReference type="PROSITE" id="PS00518">
    <property type="entry name" value="ZF_RING_1"/>
    <property type="match status" value="1"/>
</dbReference>
<dbReference type="InterPro" id="IPR013083">
    <property type="entry name" value="Znf_RING/FYVE/PHD"/>
</dbReference>
<evidence type="ECO:0000313" key="8">
    <source>
        <dbReference type="EMBL" id="CAK0734643.1"/>
    </source>
</evidence>
<accession>A0AAV1HRW2</accession>
<gene>
    <name evidence="8" type="ORF">CVIRNUC_000461</name>
</gene>
<proteinExistence type="predicted"/>
<dbReference type="InterPro" id="IPR001841">
    <property type="entry name" value="Znf_RING"/>
</dbReference>
<organism evidence="8 9">
    <name type="scientific">Coccomyxa viridis</name>
    <dbReference type="NCBI Taxonomy" id="1274662"/>
    <lineage>
        <taxon>Eukaryota</taxon>
        <taxon>Viridiplantae</taxon>
        <taxon>Chlorophyta</taxon>
        <taxon>core chlorophytes</taxon>
        <taxon>Trebouxiophyceae</taxon>
        <taxon>Trebouxiophyceae incertae sedis</taxon>
        <taxon>Coccomyxaceae</taxon>
        <taxon>Coccomyxa</taxon>
    </lineage>
</organism>
<comment type="caution">
    <text evidence="8">The sequence shown here is derived from an EMBL/GenBank/DDBJ whole genome shotgun (WGS) entry which is preliminary data.</text>
</comment>
<evidence type="ECO:0000313" key="9">
    <source>
        <dbReference type="Proteomes" id="UP001314263"/>
    </source>
</evidence>
<evidence type="ECO:0000256" key="3">
    <source>
        <dbReference type="ARBA" id="ARBA00022771"/>
    </source>
</evidence>